<feature type="transmembrane region" description="Helical" evidence="7">
    <location>
        <begin position="477"/>
        <end position="497"/>
    </location>
</feature>
<feature type="transmembrane region" description="Helical" evidence="7">
    <location>
        <begin position="352"/>
        <end position="371"/>
    </location>
</feature>
<evidence type="ECO:0000256" key="2">
    <source>
        <dbReference type="ARBA" id="ARBA00022475"/>
    </source>
</evidence>
<evidence type="ECO:0000313" key="10">
    <source>
        <dbReference type="Proteomes" id="UP000094426"/>
    </source>
</evidence>
<evidence type="ECO:0000256" key="3">
    <source>
        <dbReference type="ARBA" id="ARBA00022692"/>
    </source>
</evidence>
<dbReference type="InterPro" id="IPR004477">
    <property type="entry name" value="ComEC_N"/>
</dbReference>
<keyword evidence="3 7" id="KW-0812">Transmembrane</keyword>
<feature type="transmembrane region" description="Helical" evidence="7">
    <location>
        <begin position="55"/>
        <end position="78"/>
    </location>
</feature>
<evidence type="ECO:0000256" key="5">
    <source>
        <dbReference type="ARBA" id="ARBA00023136"/>
    </source>
</evidence>
<evidence type="ECO:0000313" key="9">
    <source>
        <dbReference type="EMBL" id="ODA90318.1"/>
    </source>
</evidence>
<feature type="transmembrane region" description="Helical" evidence="7">
    <location>
        <begin position="255"/>
        <end position="276"/>
    </location>
</feature>
<dbReference type="PANTHER" id="PTHR30619">
    <property type="entry name" value="DNA INTERNALIZATION/COMPETENCE PROTEIN COMEC/REC2"/>
    <property type="match status" value="1"/>
</dbReference>
<proteinExistence type="predicted"/>
<dbReference type="Pfam" id="PF03772">
    <property type="entry name" value="Competence"/>
    <property type="match status" value="1"/>
</dbReference>
<dbReference type="Proteomes" id="UP000094426">
    <property type="component" value="Unassembled WGS sequence"/>
</dbReference>
<evidence type="ECO:0000256" key="1">
    <source>
        <dbReference type="ARBA" id="ARBA00004651"/>
    </source>
</evidence>
<dbReference type="EMBL" id="LNZG01000014">
    <property type="protein sequence ID" value="ODA90318.1"/>
    <property type="molecule type" value="Genomic_DNA"/>
</dbReference>
<keyword evidence="2" id="KW-1003">Cell membrane</keyword>
<feature type="region of interest" description="Disordered" evidence="6">
    <location>
        <begin position="553"/>
        <end position="686"/>
    </location>
</feature>
<dbReference type="GO" id="GO:0005886">
    <property type="term" value="C:plasma membrane"/>
    <property type="evidence" value="ECO:0007669"/>
    <property type="project" value="UniProtKB-SubCell"/>
</dbReference>
<name>A0A1E2SKZ2_LEIXY</name>
<feature type="compositionally biased region" description="Basic and acidic residues" evidence="6">
    <location>
        <begin position="630"/>
        <end position="639"/>
    </location>
</feature>
<protein>
    <recommendedName>
        <fullName evidence="8">ComEC/Rec2-related protein domain-containing protein</fullName>
    </recommendedName>
</protein>
<sequence length="686" mass="70940">MPDFRLAAPAALLWAACALGVGVPQAAPFVAVLAALGAVLVLLAALLLDRSPLRGASAIVAVGLATAAAGLAVVAAIAPLRVDAALSAAAAAGERAQVAMRIESTPRRVAAGFDGETWWSICGTTVAMRGATQGPAAGGDGARRARAGVPIRLVAPASAERVTRLALGATALAEVSLRVEEPGGATAYSVFADFEPSVGEGPSPWLVWTGPLRAGLAGASSGTPGDGGDLLPGLAIGDETAVGSSLDAAMKASSLSHLTAVSGANCAIVTGLAFLASARIGLGRRLRIVVAAGALGLFVLLVGPGASVLRAAAMALVILIALARGRSAAGLPTLSLAAIVLLFHDPWLARDYGFALSVLATAGLLLLSRPLGEALAHLLLRRLAFTLAVPVAAQVACQPVLLLLAPGLPLYGVVANLLAAPAAPIATVLGSLACALLPFAPFAGQAIVWLAWLPSAWIAAVARFVSSLPGAALPWPGGSVGVALCVFLTITVGLVLARRHLPGMIARLAVIALVTAAGATREQWGYRARPGARTPSWLADRCVRCRAARCPGDPRRRFGRDGRRRSLRRAGRLLPRPARRRPNRAARADPLRRRPRRRSRRSRRAGRPCSRGAADAPGRRGRAPHARCGGRRDRAEQSRTLRPPRRRELAIALATGRGAIGRDVLRQRREPRPRNEGERTTNARPR</sequence>
<dbReference type="PANTHER" id="PTHR30619:SF1">
    <property type="entry name" value="RECOMBINATION PROTEIN 2"/>
    <property type="match status" value="1"/>
</dbReference>
<feature type="transmembrane region" description="Helical" evidence="7">
    <location>
        <begin position="446"/>
        <end position="465"/>
    </location>
</feature>
<gene>
    <name evidence="9" type="ORF">ATY41_10455</name>
</gene>
<evidence type="ECO:0000256" key="7">
    <source>
        <dbReference type="SAM" id="Phobius"/>
    </source>
</evidence>
<evidence type="ECO:0000259" key="8">
    <source>
        <dbReference type="Pfam" id="PF03772"/>
    </source>
</evidence>
<dbReference type="PROSITE" id="PS51257">
    <property type="entry name" value="PROKAR_LIPOPROTEIN"/>
    <property type="match status" value="1"/>
</dbReference>
<feature type="transmembrane region" description="Helical" evidence="7">
    <location>
        <begin position="30"/>
        <end position="48"/>
    </location>
</feature>
<evidence type="ECO:0000256" key="6">
    <source>
        <dbReference type="SAM" id="MobiDB-lite"/>
    </source>
</evidence>
<organism evidence="9 10">
    <name type="scientific">Leifsonia xyli subsp. xyli</name>
    <dbReference type="NCBI Taxonomy" id="59736"/>
    <lineage>
        <taxon>Bacteria</taxon>
        <taxon>Bacillati</taxon>
        <taxon>Actinomycetota</taxon>
        <taxon>Actinomycetes</taxon>
        <taxon>Micrococcales</taxon>
        <taxon>Microbacteriaceae</taxon>
        <taxon>Leifsonia</taxon>
    </lineage>
</organism>
<feature type="compositionally biased region" description="Basic residues" evidence="6">
    <location>
        <begin position="593"/>
        <end position="606"/>
    </location>
</feature>
<feature type="domain" description="ComEC/Rec2-related protein" evidence="8">
    <location>
        <begin position="234"/>
        <end position="498"/>
    </location>
</feature>
<dbReference type="AlphaFoldDB" id="A0A1E2SKZ2"/>
<keyword evidence="4 7" id="KW-1133">Transmembrane helix</keyword>
<dbReference type="NCBIfam" id="TIGR00360">
    <property type="entry name" value="ComEC_N-term"/>
    <property type="match status" value="1"/>
</dbReference>
<feature type="compositionally biased region" description="Low complexity" evidence="6">
    <location>
        <begin position="607"/>
        <end position="616"/>
    </location>
</feature>
<reference evidence="9 10" key="1">
    <citation type="submission" date="2015-11" db="EMBL/GenBank/DDBJ databases">
        <authorList>
            <person name="Zhang Y."/>
            <person name="Guo Z."/>
        </authorList>
    </citation>
    <scope>NUCLEOTIDE SEQUENCE [LARGE SCALE GENOMIC DNA]</scope>
    <source>
        <strain evidence="10">gdw1</strain>
    </source>
</reference>
<comment type="caution">
    <text evidence="9">The sequence shown here is derived from an EMBL/GenBank/DDBJ whole genome shotgun (WGS) entry which is preliminary data.</text>
</comment>
<feature type="compositionally biased region" description="Basic and acidic residues" evidence="6">
    <location>
        <begin position="663"/>
        <end position="686"/>
    </location>
</feature>
<feature type="compositionally biased region" description="Basic residues" evidence="6">
    <location>
        <begin position="619"/>
        <end position="629"/>
    </location>
</feature>
<feature type="transmembrane region" description="Helical" evidence="7">
    <location>
        <begin position="383"/>
        <end position="405"/>
    </location>
</feature>
<feature type="compositionally biased region" description="Basic residues" evidence="6">
    <location>
        <begin position="562"/>
        <end position="584"/>
    </location>
</feature>
<keyword evidence="5 7" id="KW-0472">Membrane</keyword>
<accession>A0A1E2SKZ2</accession>
<comment type="subcellular location">
    <subcellularLocation>
        <location evidence="1">Cell membrane</location>
        <topology evidence="1">Multi-pass membrane protein</topology>
    </subcellularLocation>
</comment>
<evidence type="ECO:0000256" key="4">
    <source>
        <dbReference type="ARBA" id="ARBA00022989"/>
    </source>
</evidence>
<feature type="transmembrane region" description="Helical" evidence="7">
    <location>
        <begin position="288"/>
        <end position="321"/>
    </location>
</feature>
<feature type="transmembrane region" description="Helical" evidence="7">
    <location>
        <begin position="417"/>
        <end position="439"/>
    </location>
</feature>
<dbReference type="InterPro" id="IPR052159">
    <property type="entry name" value="Competence_DNA_uptake"/>
</dbReference>